<comment type="caution">
    <text evidence="1">The sequence shown here is derived from an EMBL/GenBank/DDBJ whole genome shotgun (WGS) entry which is preliminary data.</text>
</comment>
<accession>A0A8X6THI8</accession>
<gene>
    <name evidence="1" type="ORF">NPIL_32201</name>
</gene>
<dbReference type="AlphaFoldDB" id="A0A8X6THI8"/>
<dbReference type="EMBL" id="BMAW01008606">
    <property type="protein sequence ID" value="GFT09267.1"/>
    <property type="molecule type" value="Genomic_DNA"/>
</dbReference>
<evidence type="ECO:0000313" key="2">
    <source>
        <dbReference type="Proteomes" id="UP000887013"/>
    </source>
</evidence>
<feature type="non-terminal residue" evidence="1">
    <location>
        <position position="29"/>
    </location>
</feature>
<reference evidence="1" key="1">
    <citation type="submission" date="2020-08" db="EMBL/GenBank/DDBJ databases">
        <title>Multicomponent nature underlies the extraordinary mechanical properties of spider dragline silk.</title>
        <authorList>
            <person name="Kono N."/>
            <person name="Nakamura H."/>
            <person name="Mori M."/>
            <person name="Yoshida Y."/>
            <person name="Ohtoshi R."/>
            <person name="Malay A.D."/>
            <person name="Moran D.A.P."/>
            <person name="Tomita M."/>
            <person name="Numata K."/>
            <person name="Arakawa K."/>
        </authorList>
    </citation>
    <scope>NUCLEOTIDE SEQUENCE</scope>
</reference>
<proteinExistence type="predicted"/>
<sequence>MVHFEVSATHSDTRTFTSSKILSSSPFIM</sequence>
<dbReference type="Proteomes" id="UP000887013">
    <property type="component" value="Unassembled WGS sequence"/>
</dbReference>
<protein>
    <submittedName>
        <fullName evidence="1">Uncharacterized protein</fullName>
    </submittedName>
</protein>
<evidence type="ECO:0000313" key="1">
    <source>
        <dbReference type="EMBL" id="GFT09267.1"/>
    </source>
</evidence>
<keyword evidence="2" id="KW-1185">Reference proteome</keyword>
<name>A0A8X6THI8_NEPPI</name>
<organism evidence="1 2">
    <name type="scientific">Nephila pilipes</name>
    <name type="common">Giant wood spider</name>
    <name type="synonym">Nephila maculata</name>
    <dbReference type="NCBI Taxonomy" id="299642"/>
    <lineage>
        <taxon>Eukaryota</taxon>
        <taxon>Metazoa</taxon>
        <taxon>Ecdysozoa</taxon>
        <taxon>Arthropoda</taxon>
        <taxon>Chelicerata</taxon>
        <taxon>Arachnida</taxon>
        <taxon>Araneae</taxon>
        <taxon>Araneomorphae</taxon>
        <taxon>Entelegynae</taxon>
        <taxon>Araneoidea</taxon>
        <taxon>Nephilidae</taxon>
        <taxon>Nephila</taxon>
    </lineage>
</organism>